<dbReference type="PANTHER" id="PTHR46098">
    <property type="entry name" value="TRNA (CYTOSINE(38)-C(5))-METHYLTRANSFERASE"/>
    <property type="match status" value="1"/>
</dbReference>
<accession>A0ABP0IUM9</accession>
<evidence type="ECO:0000313" key="7">
    <source>
        <dbReference type="Proteomes" id="UP001642484"/>
    </source>
</evidence>
<gene>
    <name evidence="6" type="ORF">CCMP2556_LOCUS8202</name>
</gene>
<sequence length="457" mass="50487">MAPKRIIRTTLDPNAWEGLCPALPAFKRPLYVATPCIGIDGCGTALDALGVRYQANNVYDLEHRYQAYLTQHLGGNVQLHLGKKDGDLCQLQLSDVERPVDLLVSGPPCPPWAGQGNHKGQHDHRADVFIVVMKVCIALIKVGDLHACCIENVKGILAKIKGSTCSFMDQILHILRQECAEFQWGVHTLQASSYLLAQQRTRVFLRGVRKSDFPEFLSPDLPNCKLETLTEVMRKNLKDAQAHLKAMLQDGHLDAADLVVFPLDRADGKAYKRSYTTNLVPTLTTNNTYLFVVSLDFSRPNGQRKFLRFLHPSERMVLQGFSPSVLEGSSDTLRVKASGNAYPVPLMMAVLHGVLHQLAGGIPQKTKVVGSLLDQAVADACHNFEVYMDERSQGCSGGSPQTKAMKRPAAKAKAAKKAPKKKPAKGSSKTVKKAPKKKTPIQRRQYYKYRFLSSSSS</sequence>
<dbReference type="Pfam" id="PF00145">
    <property type="entry name" value="DNA_methylase"/>
    <property type="match status" value="1"/>
</dbReference>
<dbReference type="EMBL" id="CAXAMN010003692">
    <property type="protein sequence ID" value="CAK9005791.1"/>
    <property type="molecule type" value="Genomic_DNA"/>
</dbReference>
<evidence type="ECO:0000313" key="6">
    <source>
        <dbReference type="EMBL" id="CAK9005791.1"/>
    </source>
</evidence>
<keyword evidence="2 4" id="KW-0808">Transferase</keyword>
<reference evidence="6 7" key="1">
    <citation type="submission" date="2024-02" db="EMBL/GenBank/DDBJ databases">
        <authorList>
            <person name="Chen Y."/>
            <person name="Shah S."/>
            <person name="Dougan E. K."/>
            <person name="Thang M."/>
            <person name="Chan C."/>
        </authorList>
    </citation>
    <scope>NUCLEOTIDE SEQUENCE [LARGE SCALE GENOMIC DNA]</scope>
</reference>
<dbReference type="Proteomes" id="UP001642484">
    <property type="component" value="Unassembled WGS sequence"/>
</dbReference>
<organism evidence="6 7">
    <name type="scientific">Durusdinium trenchii</name>
    <dbReference type="NCBI Taxonomy" id="1381693"/>
    <lineage>
        <taxon>Eukaryota</taxon>
        <taxon>Sar</taxon>
        <taxon>Alveolata</taxon>
        <taxon>Dinophyceae</taxon>
        <taxon>Suessiales</taxon>
        <taxon>Symbiodiniaceae</taxon>
        <taxon>Durusdinium</taxon>
    </lineage>
</organism>
<dbReference type="InterPro" id="IPR001525">
    <property type="entry name" value="C5_MeTfrase"/>
</dbReference>
<proteinExistence type="inferred from homology"/>
<dbReference type="Gene3D" id="3.90.120.10">
    <property type="entry name" value="DNA Methylase, subunit A, domain 2"/>
    <property type="match status" value="1"/>
</dbReference>
<evidence type="ECO:0000256" key="5">
    <source>
        <dbReference type="SAM" id="MobiDB-lite"/>
    </source>
</evidence>
<dbReference type="Gene3D" id="3.40.50.150">
    <property type="entry name" value="Vaccinia Virus protein VP39"/>
    <property type="match status" value="1"/>
</dbReference>
<feature type="active site" evidence="4">
    <location>
        <position position="109"/>
    </location>
</feature>
<evidence type="ECO:0008006" key="8">
    <source>
        <dbReference type="Google" id="ProtNLM"/>
    </source>
</evidence>
<dbReference type="PANTHER" id="PTHR46098:SF1">
    <property type="entry name" value="TRNA (CYTOSINE(38)-C(5))-METHYLTRANSFERASE"/>
    <property type="match status" value="1"/>
</dbReference>
<evidence type="ECO:0000256" key="3">
    <source>
        <dbReference type="ARBA" id="ARBA00022691"/>
    </source>
</evidence>
<dbReference type="InterPro" id="IPR050750">
    <property type="entry name" value="C5-MTase"/>
</dbReference>
<comment type="caution">
    <text evidence="6">The sequence shown here is derived from an EMBL/GenBank/DDBJ whole genome shotgun (WGS) entry which is preliminary data.</text>
</comment>
<keyword evidence="7" id="KW-1185">Reference proteome</keyword>
<dbReference type="PROSITE" id="PS51679">
    <property type="entry name" value="SAM_MT_C5"/>
    <property type="match status" value="1"/>
</dbReference>
<feature type="compositionally biased region" description="Basic residues" evidence="5">
    <location>
        <begin position="404"/>
        <end position="444"/>
    </location>
</feature>
<evidence type="ECO:0000256" key="2">
    <source>
        <dbReference type="ARBA" id="ARBA00022679"/>
    </source>
</evidence>
<protein>
    <recommendedName>
        <fullName evidence="8">DNA (cytosine-5-)-methyltransferase</fullName>
    </recommendedName>
</protein>
<evidence type="ECO:0000256" key="4">
    <source>
        <dbReference type="PROSITE-ProRule" id="PRU01016"/>
    </source>
</evidence>
<keyword evidence="3 4" id="KW-0949">S-adenosyl-L-methionine</keyword>
<name>A0ABP0IUM9_9DINO</name>
<keyword evidence="1 4" id="KW-0489">Methyltransferase</keyword>
<dbReference type="InterPro" id="IPR029063">
    <property type="entry name" value="SAM-dependent_MTases_sf"/>
</dbReference>
<dbReference type="SUPFAM" id="SSF53335">
    <property type="entry name" value="S-adenosyl-L-methionine-dependent methyltransferases"/>
    <property type="match status" value="1"/>
</dbReference>
<evidence type="ECO:0000256" key="1">
    <source>
        <dbReference type="ARBA" id="ARBA00022603"/>
    </source>
</evidence>
<comment type="similarity">
    <text evidence="4">Belongs to the class I-like SAM-binding methyltransferase superfamily. C5-methyltransferase family.</text>
</comment>
<feature type="region of interest" description="Disordered" evidence="5">
    <location>
        <begin position="392"/>
        <end position="444"/>
    </location>
</feature>